<dbReference type="AlphaFoldDB" id="A0A3G9GUP2"/>
<dbReference type="KEGG" id="amah:DLM_4113"/>
<keyword evidence="2" id="KW-1185">Reference proteome</keyword>
<sequence length="83" mass="8343">MNLLQQVTIARAAAATAEGQELAGQAVLTAFLLPLLPLIADALELFGSDTTSGLLGGLIEDVANGAAMALDGLEVEHGSQIAV</sequence>
<name>A0A3G9GUP2_9NEIS</name>
<evidence type="ECO:0000313" key="1">
    <source>
        <dbReference type="EMBL" id="BBF87687.1"/>
    </source>
</evidence>
<reference evidence="2" key="1">
    <citation type="journal article" date="2017" name="Biotechnol. Biofuels">
        <title>Evaluation of environmental bacterial communities as a factor affecting the growth of duckweed Lemna minor.</title>
        <authorList>
            <person name="Ishizawa H."/>
            <person name="Kuroda M."/>
            <person name="Morikawa M."/>
            <person name="Ike M."/>
        </authorList>
    </citation>
    <scope>NUCLEOTIDE SEQUENCE [LARGE SCALE GENOMIC DNA]</scope>
    <source>
        <strain evidence="2">H3</strain>
    </source>
</reference>
<dbReference type="Proteomes" id="UP000198290">
    <property type="component" value="Chromosome"/>
</dbReference>
<proteinExistence type="predicted"/>
<protein>
    <submittedName>
        <fullName evidence="1">Uncharacterized protein</fullName>
    </submittedName>
</protein>
<gene>
    <name evidence="1" type="ORF">DLM_4113</name>
</gene>
<reference evidence="1 2" key="2">
    <citation type="journal article" date="2017" name="Genome Announc.">
        <title>Draft genome sequence of Aquitalea magnusonii strain H3, a plant growth-promoting bacterium of duckweed Lemna minor.</title>
        <authorList>
            <person name="Ishizawa H."/>
            <person name="Kuroda M."/>
            <person name="Ike M."/>
        </authorList>
    </citation>
    <scope>NUCLEOTIDE SEQUENCE [LARGE SCALE GENOMIC DNA]</scope>
    <source>
        <strain evidence="1 2">H3</strain>
    </source>
</reference>
<dbReference type="EMBL" id="AP018823">
    <property type="protein sequence ID" value="BBF87687.1"/>
    <property type="molecule type" value="Genomic_DNA"/>
</dbReference>
<reference evidence="2" key="3">
    <citation type="journal article" date="2017" name="Plant Physiol. Biochem.">
        <title>Differential oxidative and antioxidative response of duckweed Lemna minor toward plant growth promoting/inhibiting bacteria.</title>
        <authorList>
            <person name="Ishizawa H."/>
            <person name="Kuroda M."/>
            <person name="Morikawa M."/>
            <person name="Ike M."/>
        </authorList>
    </citation>
    <scope>NUCLEOTIDE SEQUENCE [LARGE SCALE GENOMIC DNA]</scope>
    <source>
        <strain evidence="2">H3</strain>
    </source>
</reference>
<evidence type="ECO:0000313" key="2">
    <source>
        <dbReference type="Proteomes" id="UP000198290"/>
    </source>
</evidence>
<accession>A0A3G9GUP2</accession>
<organism evidence="1 2">
    <name type="scientific">Aquitalea magnusonii</name>
    <dbReference type="NCBI Taxonomy" id="332411"/>
    <lineage>
        <taxon>Bacteria</taxon>
        <taxon>Pseudomonadati</taxon>
        <taxon>Pseudomonadota</taxon>
        <taxon>Betaproteobacteria</taxon>
        <taxon>Neisseriales</taxon>
        <taxon>Chromobacteriaceae</taxon>
        <taxon>Aquitalea</taxon>
    </lineage>
</organism>